<evidence type="ECO:0000313" key="2">
    <source>
        <dbReference type="EMBL" id="KAF2745235.1"/>
    </source>
</evidence>
<feature type="region of interest" description="Disordered" evidence="1">
    <location>
        <begin position="131"/>
        <end position="152"/>
    </location>
</feature>
<accession>A0A6A6V411</accession>
<keyword evidence="3" id="KW-1185">Reference proteome</keyword>
<dbReference type="EMBL" id="MU006583">
    <property type="protein sequence ID" value="KAF2745235.1"/>
    <property type="molecule type" value="Genomic_DNA"/>
</dbReference>
<evidence type="ECO:0000313" key="3">
    <source>
        <dbReference type="Proteomes" id="UP000799440"/>
    </source>
</evidence>
<protein>
    <submittedName>
        <fullName evidence="2">Uncharacterized protein</fullName>
    </submittedName>
</protein>
<proteinExistence type="predicted"/>
<reference evidence="2" key="1">
    <citation type="journal article" date="2020" name="Stud. Mycol.">
        <title>101 Dothideomycetes genomes: a test case for predicting lifestyles and emergence of pathogens.</title>
        <authorList>
            <person name="Haridas S."/>
            <person name="Albert R."/>
            <person name="Binder M."/>
            <person name="Bloem J."/>
            <person name="Labutti K."/>
            <person name="Salamov A."/>
            <person name="Andreopoulos B."/>
            <person name="Baker S."/>
            <person name="Barry K."/>
            <person name="Bills G."/>
            <person name="Bluhm B."/>
            <person name="Cannon C."/>
            <person name="Castanera R."/>
            <person name="Culley D."/>
            <person name="Daum C."/>
            <person name="Ezra D."/>
            <person name="Gonzalez J."/>
            <person name="Henrissat B."/>
            <person name="Kuo A."/>
            <person name="Liang C."/>
            <person name="Lipzen A."/>
            <person name="Lutzoni F."/>
            <person name="Magnuson J."/>
            <person name="Mondo S."/>
            <person name="Nolan M."/>
            <person name="Ohm R."/>
            <person name="Pangilinan J."/>
            <person name="Park H.-J."/>
            <person name="Ramirez L."/>
            <person name="Alfaro M."/>
            <person name="Sun H."/>
            <person name="Tritt A."/>
            <person name="Yoshinaga Y."/>
            <person name="Zwiers L.-H."/>
            <person name="Turgeon B."/>
            <person name="Goodwin S."/>
            <person name="Spatafora J."/>
            <person name="Crous P."/>
            <person name="Grigoriev I."/>
        </authorList>
    </citation>
    <scope>NUCLEOTIDE SEQUENCE</scope>
    <source>
        <strain evidence="2">CBS 119925</strain>
    </source>
</reference>
<dbReference type="Proteomes" id="UP000799440">
    <property type="component" value="Unassembled WGS sequence"/>
</dbReference>
<dbReference type="AlphaFoldDB" id="A0A6A6V411"/>
<evidence type="ECO:0000256" key="1">
    <source>
        <dbReference type="SAM" id="MobiDB-lite"/>
    </source>
</evidence>
<gene>
    <name evidence="2" type="ORF">M011DRAFT_460151</name>
</gene>
<feature type="compositionally biased region" description="Basic and acidic residues" evidence="1">
    <location>
        <begin position="131"/>
        <end position="145"/>
    </location>
</feature>
<sequence length="152" mass="17600">MRPTTNDPSRARSQLFRTQTKAIKLAAATFHRQKVTMTDSSRTQHGSNPHVPVRVSWREVICRRFQEVRKWPGAQQPIRVTLRSIDAEGCAVGGFFQPFAWLRELQFDNFQDVDHPSLHTHHFRFRLSHERDGGRVRNDQPEKANLHGNAPP</sequence>
<organism evidence="2 3">
    <name type="scientific">Sporormia fimetaria CBS 119925</name>
    <dbReference type="NCBI Taxonomy" id="1340428"/>
    <lineage>
        <taxon>Eukaryota</taxon>
        <taxon>Fungi</taxon>
        <taxon>Dikarya</taxon>
        <taxon>Ascomycota</taxon>
        <taxon>Pezizomycotina</taxon>
        <taxon>Dothideomycetes</taxon>
        <taxon>Pleosporomycetidae</taxon>
        <taxon>Pleosporales</taxon>
        <taxon>Sporormiaceae</taxon>
        <taxon>Sporormia</taxon>
    </lineage>
</organism>
<name>A0A6A6V411_9PLEO</name>